<dbReference type="OrthoDB" id="9773828at2"/>
<proteinExistence type="predicted"/>
<dbReference type="KEGG" id="bmx:BMS_1039"/>
<dbReference type="SUPFAM" id="SSF51430">
    <property type="entry name" value="NAD(P)-linked oxidoreductase"/>
    <property type="match status" value="1"/>
</dbReference>
<dbReference type="eggNOG" id="COG0667">
    <property type="taxonomic scope" value="Bacteria"/>
</dbReference>
<dbReference type="InterPro" id="IPR020471">
    <property type="entry name" value="AKR"/>
</dbReference>
<protein>
    <submittedName>
        <fullName evidence="3">Aldo/keto reductase</fullName>
    </submittedName>
</protein>
<evidence type="ECO:0000256" key="1">
    <source>
        <dbReference type="ARBA" id="ARBA00023002"/>
    </source>
</evidence>
<dbReference type="RefSeq" id="WP_014243707.1">
    <property type="nucleotide sequence ID" value="NC_016620.1"/>
</dbReference>
<dbReference type="PANTHER" id="PTHR43364:SF4">
    <property type="entry name" value="NAD(P)-LINKED OXIDOREDUCTASE SUPERFAMILY PROTEIN"/>
    <property type="match status" value="1"/>
</dbReference>
<dbReference type="Pfam" id="PF00248">
    <property type="entry name" value="Aldo_ket_red"/>
    <property type="match status" value="1"/>
</dbReference>
<dbReference type="InterPro" id="IPR036812">
    <property type="entry name" value="NAD(P)_OxRdtase_dom_sf"/>
</dbReference>
<dbReference type="PATRIC" id="fig|862908.3.peg.990"/>
<dbReference type="GO" id="GO:0016491">
    <property type="term" value="F:oxidoreductase activity"/>
    <property type="evidence" value="ECO:0007669"/>
    <property type="project" value="UniProtKB-KW"/>
</dbReference>
<gene>
    <name evidence="3" type="ordered locus">BMS_1039</name>
</gene>
<dbReference type="InterPro" id="IPR023210">
    <property type="entry name" value="NADP_OxRdtase_dom"/>
</dbReference>
<dbReference type="InterPro" id="IPR050523">
    <property type="entry name" value="AKR_Detox_Biosynth"/>
</dbReference>
<organism evidence="3 4">
    <name type="scientific">Halobacteriovorax marinus (strain ATCC BAA-682 / DSM 15412 / SJ)</name>
    <name type="common">Bacteriovorax marinus</name>
    <dbReference type="NCBI Taxonomy" id="862908"/>
    <lineage>
        <taxon>Bacteria</taxon>
        <taxon>Pseudomonadati</taxon>
        <taxon>Bdellovibrionota</taxon>
        <taxon>Bacteriovoracia</taxon>
        <taxon>Bacteriovoracales</taxon>
        <taxon>Halobacteriovoraceae</taxon>
        <taxon>Halobacteriovorax</taxon>
    </lineage>
</organism>
<dbReference type="Gene3D" id="3.20.20.100">
    <property type="entry name" value="NADP-dependent oxidoreductase domain"/>
    <property type="match status" value="1"/>
</dbReference>
<evidence type="ECO:0000259" key="2">
    <source>
        <dbReference type="Pfam" id="PF00248"/>
    </source>
</evidence>
<evidence type="ECO:0000313" key="3">
    <source>
        <dbReference type="EMBL" id="CBW25923.1"/>
    </source>
</evidence>
<evidence type="ECO:0000313" key="4">
    <source>
        <dbReference type="Proteomes" id="UP000008963"/>
    </source>
</evidence>
<dbReference type="STRING" id="862908.BMS_1039"/>
<name>E1WXW6_HALMS</name>
<dbReference type="PRINTS" id="PR00069">
    <property type="entry name" value="ALDKETRDTASE"/>
</dbReference>
<reference evidence="4" key="1">
    <citation type="journal article" date="2013" name="ISME J.">
        <title>A small predatory core genome in the divergent marine Bacteriovorax marinus SJ and the terrestrial Bdellovibrio bacteriovorus.</title>
        <authorList>
            <person name="Crossman L.C."/>
            <person name="Chen H."/>
            <person name="Cerdeno-Tarraga A.M."/>
            <person name="Brooks K."/>
            <person name="Quail M.A."/>
            <person name="Pineiro S.A."/>
            <person name="Hobley L."/>
            <person name="Sockett R.E."/>
            <person name="Bentley S.D."/>
            <person name="Parkhill J."/>
            <person name="Williams H.N."/>
            <person name="Stine O.C."/>
        </authorList>
    </citation>
    <scope>NUCLEOTIDE SEQUENCE [LARGE SCALE GENOMIC DNA]</scope>
    <source>
        <strain evidence="4">ATCC BAA-682 / DSM 15412 / SJ</strain>
    </source>
</reference>
<dbReference type="Proteomes" id="UP000008963">
    <property type="component" value="Chromosome"/>
</dbReference>
<feature type="domain" description="NADP-dependent oxidoreductase" evidence="2">
    <location>
        <begin position="12"/>
        <end position="306"/>
    </location>
</feature>
<dbReference type="EMBL" id="FQ312005">
    <property type="protein sequence ID" value="CBW25923.1"/>
    <property type="molecule type" value="Genomic_DNA"/>
</dbReference>
<dbReference type="PANTHER" id="PTHR43364">
    <property type="entry name" value="NADH-SPECIFIC METHYLGLYOXAL REDUCTASE-RELATED"/>
    <property type="match status" value="1"/>
</dbReference>
<keyword evidence="1" id="KW-0560">Oxidoreductase</keyword>
<keyword evidence="4" id="KW-1185">Reference proteome</keyword>
<dbReference type="HOGENOM" id="CLU_023205_2_3_7"/>
<dbReference type="AlphaFoldDB" id="E1WXW6"/>
<sequence length="312" mass="35435">MERILNSLGDIPLGFGGASISGEGAGYGFGDISKDNAIALLNYAFDRGVRLFDTAPIYGFGESERRIGEAFKSNRDEVFIISKCGVSWHPSMRVNMTNDPKTSLEMLHASLKRLNTDYIDHYMIHWPDESVDIRKTMEVLAKAKLQGKIKSIGLCNTFEEDYMKAREVDEITSLQSELNLFSRESLEGPVSIAKRNNISFMSWGTLDKGILTGRVNSKRKFDKSDCRSWAPWWKAIDKDSRYQRVEKLKEILKDYQLSTLELALAFNLSFDNVDKLLCGGRSIEQWDDLISAAKKNIDKNTLSEILEKFDEN</sequence>
<dbReference type="GO" id="GO:0005829">
    <property type="term" value="C:cytosol"/>
    <property type="evidence" value="ECO:0007669"/>
    <property type="project" value="TreeGrafter"/>
</dbReference>
<accession>E1WXW6</accession>